<gene>
    <name evidence="6" type="ORF">VM95_37590</name>
</gene>
<dbReference type="InterPro" id="IPR050091">
    <property type="entry name" value="PKS_NRPS_Biosynth_Enz"/>
</dbReference>
<dbReference type="InterPro" id="IPR001227">
    <property type="entry name" value="Ac_transferase_dom_sf"/>
</dbReference>
<dbReference type="PATRIC" id="fig|359131.3.peg.3261"/>
<dbReference type="Gene3D" id="3.40.366.10">
    <property type="entry name" value="Malonyl-Coenzyme A Acyl Carrier Protein, domain 2"/>
    <property type="match status" value="1"/>
</dbReference>
<feature type="region of interest" description="N-terminal hotdog fold" evidence="4">
    <location>
        <begin position="127"/>
        <end position="251"/>
    </location>
</feature>
<evidence type="ECO:0000256" key="2">
    <source>
        <dbReference type="ARBA" id="ARBA00022679"/>
    </source>
</evidence>
<proteinExistence type="predicted"/>
<dbReference type="AlphaFoldDB" id="A0A0F2T3H1"/>
<keyword evidence="2" id="KW-0808">Transferase</keyword>
<dbReference type="Pfam" id="PF14765">
    <property type="entry name" value="PS-DH"/>
    <property type="match status" value="1"/>
</dbReference>
<dbReference type="GO" id="GO:0006633">
    <property type="term" value="P:fatty acid biosynthetic process"/>
    <property type="evidence" value="ECO:0007669"/>
    <property type="project" value="TreeGrafter"/>
</dbReference>
<protein>
    <submittedName>
        <fullName evidence="6">Beta-ketoacyl synthase</fullName>
    </submittedName>
</protein>
<keyword evidence="7" id="KW-1185">Reference proteome</keyword>
<dbReference type="InterPro" id="IPR020807">
    <property type="entry name" value="PKS_DH"/>
</dbReference>
<feature type="non-terminal residue" evidence="6">
    <location>
        <position position="1"/>
    </location>
</feature>
<evidence type="ECO:0000259" key="5">
    <source>
        <dbReference type="PROSITE" id="PS52019"/>
    </source>
</evidence>
<dbReference type="InterPro" id="IPR049900">
    <property type="entry name" value="PKS_mFAS_DH"/>
</dbReference>
<comment type="caution">
    <text evidence="6">The sequence shown here is derived from an EMBL/GenBank/DDBJ whole genome shotgun (WGS) entry which is preliminary data.</text>
</comment>
<dbReference type="GO" id="GO:0004312">
    <property type="term" value="F:fatty acid synthase activity"/>
    <property type="evidence" value="ECO:0007669"/>
    <property type="project" value="TreeGrafter"/>
</dbReference>
<evidence type="ECO:0000256" key="3">
    <source>
        <dbReference type="ARBA" id="ARBA00023268"/>
    </source>
</evidence>
<accession>A0A0F2T3H1</accession>
<dbReference type="Gene3D" id="3.10.129.110">
    <property type="entry name" value="Polyketide synthase dehydratase"/>
    <property type="match status" value="1"/>
</dbReference>
<dbReference type="Proteomes" id="UP000033699">
    <property type="component" value="Unassembled WGS sequence"/>
</dbReference>
<feature type="non-terminal residue" evidence="6">
    <location>
        <position position="387"/>
    </location>
</feature>
<dbReference type="PANTHER" id="PTHR43775">
    <property type="entry name" value="FATTY ACID SYNTHASE"/>
    <property type="match status" value="1"/>
</dbReference>
<dbReference type="SMART" id="SM00826">
    <property type="entry name" value="PKS_DH"/>
    <property type="match status" value="1"/>
</dbReference>
<dbReference type="EMBL" id="JZKH01000246">
    <property type="protein sequence ID" value="KJS57784.1"/>
    <property type="molecule type" value="Genomic_DNA"/>
</dbReference>
<feature type="active site" description="Proton donor; for dehydratase activity" evidence="4">
    <location>
        <position position="322"/>
    </location>
</feature>
<reference evidence="6 7" key="1">
    <citation type="submission" date="2015-02" db="EMBL/GenBank/DDBJ databases">
        <authorList>
            <person name="Ju K.-S."/>
            <person name="Doroghazi J.R."/>
            <person name="Metcalf W."/>
        </authorList>
    </citation>
    <scope>NUCLEOTIDE SEQUENCE [LARGE SCALE GENOMIC DNA]</scope>
    <source>
        <strain evidence="6 7">ATCC 31215</strain>
    </source>
</reference>
<evidence type="ECO:0000256" key="1">
    <source>
        <dbReference type="ARBA" id="ARBA00004792"/>
    </source>
</evidence>
<organism evidence="6 7">
    <name type="scientific">Streptomyces rubellomurinus (strain ATCC 31215)</name>
    <dbReference type="NCBI Taxonomy" id="359131"/>
    <lineage>
        <taxon>Bacteria</taxon>
        <taxon>Bacillati</taxon>
        <taxon>Actinomycetota</taxon>
        <taxon>Actinomycetes</taxon>
        <taxon>Kitasatosporales</taxon>
        <taxon>Streptomycetaceae</taxon>
        <taxon>Streptomyces</taxon>
    </lineage>
</organism>
<feature type="region of interest" description="C-terminal hotdog fold" evidence="4">
    <location>
        <begin position="263"/>
        <end position="387"/>
    </location>
</feature>
<dbReference type="InterPro" id="IPR042104">
    <property type="entry name" value="PKS_dehydratase_sf"/>
</dbReference>
<dbReference type="InterPro" id="IPR049551">
    <property type="entry name" value="PKS_DH_C"/>
</dbReference>
<dbReference type="PANTHER" id="PTHR43775:SF51">
    <property type="entry name" value="INACTIVE PHENOLPHTHIOCEROL SYNTHESIS POLYKETIDE SYNTHASE TYPE I PKS1-RELATED"/>
    <property type="match status" value="1"/>
</dbReference>
<evidence type="ECO:0000313" key="7">
    <source>
        <dbReference type="Proteomes" id="UP000033699"/>
    </source>
</evidence>
<comment type="pathway">
    <text evidence="1">Antibiotic biosynthesis.</text>
</comment>
<dbReference type="SUPFAM" id="SSF52151">
    <property type="entry name" value="FabD/lysophospholipase-like"/>
    <property type="match status" value="1"/>
</dbReference>
<sequence>LTAEQACAPEYWVRQAREAVRFADNVTALRELGVVRFLELGGQALVAMLDEPVTAAALRRDRPEVESFWSAVAELYVSGATVDWTRAFPGARRVDLPTYAFEHQRYWPEPAVATGDPAGLGLAAAGHPLLGAVTRLAGGEGLVLTGRISLRTHPWLADHAVGGQVLLPGTALAELALRAGDEAGCGQVEELTLESPLVLDEREAVILQVLVEAPDEDGRCALAIHSRNETADPDGWVRHASGTVAPGGSAPAFELATWPPAGAEPVPLDGFYSGLAEGGYGYGPAFQGLRALWRCDGEVFAEVSLPDGLAVTGFGVHPALLDAVLQAMAAAGSVRAEGQLVPFAWTGVELFATDAVAVRARLTFSGTETVRVEVTDVTGRPVLSVAS</sequence>
<evidence type="ECO:0000313" key="6">
    <source>
        <dbReference type="EMBL" id="KJS57784.1"/>
    </source>
</evidence>
<dbReference type="Gene3D" id="3.30.70.3290">
    <property type="match status" value="1"/>
</dbReference>
<feature type="active site" description="Proton acceptor; for dehydratase activity" evidence="4">
    <location>
        <position position="159"/>
    </location>
</feature>
<dbReference type="InterPro" id="IPR016035">
    <property type="entry name" value="Acyl_Trfase/lysoPLipase"/>
</dbReference>
<name>A0A0F2T3H1_STRR3</name>
<dbReference type="Pfam" id="PF21089">
    <property type="entry name" value="PKS_DH_N"/>
    <property type="match status" value="1"/>
</dbReference>
<dbReference type="InterPro" id="IPR049552">
    <property type="entry name" value="PKS_DH_N"/>
</dbReference>
<evidence type="ECO:0000256" key="4">
    <source>
        <dbReference type="PROSITE-ProRule" id="PRU01363"/>
    </source>
</evidence>
<dbReference type="PROSITE" id="PS52019">
    <property type="entry name" value="PKS_MFAS_DH"/>
    <property type="match status" value="1"/>
</dbReference>
<feature type="domain" description="PKS/mFAS DH" evidence="5">
    <location>
        <begin position="127"/>
        <end position="387"/>
    </location>
</feature>
<keyword evidence="3" id="KW-0511">Multifunctional enzyme</keyword>